<reference evidence="3" key="2">
    <citation type="submission" date="2015-01" db="EMBL/GenBank/DDBJ databases">
        <title>Evolutionary Origins and Diversification of the Mycorrhizal Mutualists.</title>
        <authorList>
            <consortium name="DOE Joint Genome Institute"/>
            <consortium name="Mycorrhizal Genomics Consortium"/>
            <person name="Kohler A."/>
            <person name="Kuo A."/>
            <person name="Nagy L.G."/>
            <person name="Floudas D."/>
            <person name="Copeland A."/>
            <person name="Barry K.W."/>
            <person name="Cichocki N."/>
            <person name="Veneault-Fourrey C."/>
            <person name="LaButti K."/>
            <person name="Lindquist E.A."/>
            <person name="Lipzen A."/>
            <person name="Lundell T."/>
            <person name="Morin E."/>
            <person name="Murat C."/>
            <person name="Riley R."/>
            <person name="Ohm R."/>
            <person name="Sun H."/>
            <person name="Tunlid A."/>
            <person name="Henrissat B."/>
            <person name="Grigoriev I.V."/>
            <person name="Hibbett D.S."/>
            <person name="Martin F."/>
        </authorList>
    </citation>
    <scope>NUCLEOTIDE SEQUENCE [LARGE SCALE GENOMIC DNA]</scope>
    <source>
        <strain evidence="3">Ve08.2h10</strain>
    </source>
</reference>
<reference evidence="2" key="3">
    <citation type="submission" date="2015-02" db="EMBL/GenBank/DDBJ databases">
        <title>Evolutionary Origins and Diversification of the Mycorrhizal Mutualists.</title>
        <authorList>
            <consortium name="DOE Joint Genome Institute"/>
            <consortium name="Mycorrhizal Genomics Consortium"/>
            <person name="Kohler A."/>
            <person name="Kuo A."/>
            <person name="Nagy L.G."/>
            <person name="Floudas D."/>
            <person name="Copeland A."/>
            <person name="Barry K.W."/>
            <person name="Cichocki N."/>
            <person name="Veneault-Fourrey C."/>
            <person name="LaButti K."/>
            <person name="Lindquist E.A."/>
            <person name="Lipzen A."/>
            <person name="Lundell T."/>
            <person name="Morin E."/>
            <person name="Murat C."/>
            <person name="Riley R."/>
            <person name="Ohm R."/>
            <person name="Sun H."/>
            <person name="Tunlid A."/>
            <person name="Henrissat B."/>
            <person name="Grigoriev I.V."/>
            <person name="Hibbett D.S."/>
            <person name="Martin F."/>
        </authorList>
    </citation>
    <scope>NUCLEOTIDE SEQUENCE</scope>
    <source>
        <strain evidence="2 3">Ve08.2h10</strain>
    </source>
</reference>
<feature type="non-terminal residue" evidence="2">
    <location>
        <position position="1"/>
    </location>
</feature>
<evidence type="ECO:0000313" key="2">
    <source>
        <dbReference type="EMBL" id="KIK81373.1"/>
    </source>
</evidence>
<dbReference type="OrthoDB" id="2506088at2759"/>
<dbReference type="EMBL" id="KN826301">
    <property type="protein sequence ID" value="KIK79352.1"/>
    <property type="molecule type" value="Genomic_DNA"/>
</dbReference>
<gene>
    <name evidence="2" type="ORF">PAXRUDRAFT_832892</name>
    <name evidence="1" type="ORF">PAXRUDRAFT_834146</name>
</gene>
<dbReference type="HOGENOM" id="CLU_004591_2_3_1"/>
<evidence type="ECO:0000313" key="1">
    <source>
        <dbReference type="EMBL" id="KIK79352.1"/>
    </source>
</evidence>
<protein>
    <submittedName>
        <fullName evidence="2">Uncharacterized protein</fullName>
    </submittedName>
</protein>
<organism evidence="2 3">
    <name type="scientific">Paxillus rubicundulus Ve08.2h10</name>
    <dbReference type="NCBI Taxonomy" id="930991"/>
    <lineage>
        <taxon>Eukaryota</taxon>
        <taxon>Fungi</taxon>
        <taxon>Dikarya</taxon>
        <taxon>Basidiomycota</taxon>
        <taxon>Agaricomycotina</taxon>
        <taxon>Agaricomycetes</taxon>
        <taxon>Agaricomycetidae</taxon>
        <taxon>Boletales</taxon>
        <taxon>Paxilineae</taxon>
        <taxon>Paxillaceae</taxon>
        <taxon>Paxillus</taxon>
    </lineage>
</organism>
<name>A0A0D0D0A3_9AGAM</name>
<reference evidence="2 3" key="1">
    <citation type="submission" date="2014-04" db="EMBL/GenBank/DDBJ databases">
        <authorList>
            <consortium name="DOE Joint Genome Institute"/>
            <person name="Kuo A."/>
            <person name="Kohler A."/>
            <person name="Jargeat P."/>
            <person name="Nagy L.G."/>
            <person name="Floudas D."/>
            <person name="Copeland A."/>
            <person name="Barry K.W."/>
            <person name="Cichocki N."/>
            <person name="Veneault-Fourrey C."/>
            <person name="LaButti K."/>
            <person name="Lindquist E.A."/>
            <person name="Lipzen A."/>
            <person name="Lundell T."/>
            <person name="Morin E."/>
            <person name="Murat C."/>
            <person name="Sun H."/>
            <person name="Tunlid A."/>
            <person name="Henrissat B."/>
            <person name="Grigoriev I.V."/>
            <person name="Hibbett D.S."/>
            <person name="Martin F."/>
            <person name="Nordberg H.P."/>
            <person name="Cantor M.N."/>
            <person name="Hua S.X."/>
        </authorList>
    </citation>
    <scope>NUCLEOTIDE SEQUENCE [LARGE SCALE GENOMIC DNA]</scope>
    <source>
        <strain evidence="2 3">Ve08.2h10</strain>
    </source>
</reference>
<accession>A0A0D0D0A3</accession>
<keyword evidence="3" id="KW-1185">Reference proteome</keyword>
<sequence length="616" mass="68982">MQAEECSHAGLQCNYFCRTCEVGGTKAHKESENGYNAIFLPGQPRTPEKTAAEISRQIQLALESGAGEKVKSATTSSGVRDSTTSAIVNALVELGKKLRKPKAGSATLPEAEVKARLQKELEDLLQGESIQDAINPLLGMKGMDIHMDTPTEILHTVLLGVVKYFWGQTVYLLEKAKLLEVFRTRLDSVEKDGLKAPYLNAEYICHYKGSLIGKHFKSLAQVMPFLVHDLVPRSVLDGWTAIGELVVLIWHTTISDMKSYLAQLTRAINDFLNISATCAPSILISKPKFHFLIHLPAYIQRFGPAIIFSTERYESFNHVFRLACVHSNRLAPSRDVCKTFARQELIKHITTGGFWFDTKSRVWVRGGSKVLDYLAEHPEQAKLLGMPKESSEEVGTARVLLVDDQQNKKKTLSDPVLWCDTHCARISRTVNEGVRYYQGTSLVTTEQDVLKLNGHAIFRDPRSTAEKKFQVGRVREILVSTDGQRNAKHVGFQLFSFTPALHPSLHLPCLKLTDEEVVVPGKDVVCVVNIQHNCVDSKCTDTGTKRVFQERMVTSQTVSVVDHKPSRDFFLNTYALHNNIHIRTLVPPDLRETPLRVPNVEQARKTAVQQLHAKKT</sequence>
<dbReference type="AlphaFoldDB" id="A0A0D0D0A3"/>
<proteinExistence type="predicted"/>
<evidence type="ECO:0000313" key="3">
    <source>
        <dbReference type="Proteomes" id="UP000054538"/>
    </source>
</evidence>
<dbReference type="STRING" id="930991.A0A0D0D0A3"/>
<dbReference type="EMBL" id="KN825810">
    <property type="protein sequence ID" value="KIK81373.1"/>
    <property type="molecule type" value="Genomic_DNA"/>
</dbReference>
<dbReference type="PANTHER" id="PTHR31912:SF34">
    <property type="entry name" value="NOTOCHORD-RELATED PROTEIN"/>
    <property type="match status" value="1"/>
</dbReference>
<dbReference type="PANTHER" id="PTHR31912">
    <property type="entry name" value="IP13529P"/>
    <property type="match status" value="1"/>
</dbReference>
<dbReference type="Proteomes" id="UP000054538">
    <property type="component" value="Unassembled WGS sequence"/>
</dbReference>